<dbReference type="InterPro" id="IPR036653">
    <property type="entry name" value="CinA-like_C"/>
</dbReference>
<dbReference type="GeneID" id="68840068"/>
<dbReference type="SUPFAM" id="SSF142433">
    <property type="entry name" value="CinA-like"/>
    <property type="match status" value="1"/>
</dbReference>
<dbReference type="KEGG" id="cvc:BKX93_02410"/>
<dbReference type="Pfam" id="PF02464">
    <property type="entry name" value="CinA"/>
    <property type="match status" value="1"/>
</dbReference>
<dbReference type="AlphaFoldDB" id="A0A1D9LCG6"/>
<reference evidence="2 3" key="1">
    <citation type="submission" date="2016-10" db="EMBL/GenBank/DDBJ databases">
        <title>Chromobacterium muskegensis sp. nov., an insecticidal bacterium isolated from Sphagnum bogs.</title>
        <authorList>
            <person name="Sparks M.E."/>
            <person name="Blackburn M.B."/>
            <person name="Gundersen-Rindal D.E."/>
            <person name="Mitchell A."/>
            <person name="Farrar R."/>
            <person name="Kuhar D."/>
        </authorList>
    </citation>
    <scope>NUCLEOTIDE SEQUENCE [LARGE SCALE GENOMIC DNA]</scope>
    <source>
        <strain evidence="2 3">21-1</strain>
    </source>
</reference>
<dbReference type="Gene3D" id="3.90.950.20">
    <property type="entry name" value="CinA-like"/>
    <property type="match status" value="1"/>
</dbReference>
<gene>
    <name evidence="2" type="ORF">BKX93_02410</name>
</gene>
<dbReference type="Proteomes" id="UP000178776">
    <property type="component" value="Chromosome"/>
</dbReference>
<evidence type="ECO:0000313" key="2">
    <source>
        <dbReference type="EMBL" id="AOZ48963.1"/>
    </source>
</evidence>
<dbReference type="STRING" id="1108595.BKX93_02410"/>
<dbReference type="NCBIfam" id="TIGR00199">
    <property type="entry name" value="PncC_domain"/>
    <property type="match status" value="1"/>
</dbReference>
<organism evidence="2 3">
    <name type="scientific">Chromobacterium vaccinii</name>
    <dbReference type="NCBI Taxonomy" id="1108595"/>
    <lineage>
        <taxon>Bacteria</taxon>
        <taxon>Pseudomonadati</taxon>
        <taxon>Pseudomonadota</taxon>
        <taxon>Betaproteobacteria</taxon>
        <taxon>Neisseriales</taxon>
        <taxon>Chromobacteriaceae</taxon>
        <taxon>Chromobacterium</taxon>
    </lineage>
</organism>
<dbReference type="RefSeq" id="WP_046156508.1">
    <property type="nucleotide sequence ID" value="NZ_CP017707.1"/>
</dbReference>
<dbReference type="InterPro" id="IPR008136">
    <property type="entry name" value="CinA_C"/>
</dbReference>
<sequence length="166" mass="16957">MANSRQLAAELGAALLARGESVSTAESCTGGMIAAAITDVPGSSGWFSHGVVSYGNQAKQQLLKVQASSLMDHGAVSERVVREMAAGAQALANADWAVAVSGIAGPGGGSPDKPVGLVWLAIAHPGGQTEAWSRHFTGDRQAVRQQTMEEALAQLLDRVHAGASQA</sequence>
<evidence type="ECO:0000259" key="1">
    <source>
        <dbReference type="Pfam" id="PF02464"/>
    </source>
</evidence>
<accession>A0A1D9LCG6</accession>
<dbReference type="EMBL" id="CP017707">
    <property type="protein sequence ID" value="AOZ48963.1"/>
    <property type="molecule type" value="Genomic_DNA"/>
</dbReference>
<protein>
    <submittedName>
        <fullName evidence="2">Damage-inducible protein CinA</fullName>
    </submittedName>
</protein>
<proteinExistence type="predicted"/>
<feature type="domain" description="CinA C-terminal" evidence="1">
    <location>
        <begin position="6"/>
        <end position="157"/>
    </location>
</feature>
<name>A0A1D9LCG6_9NEIS</name>
<evidence type="ECO:0000313" key="3">
    <source>
        <dbReference type="Proteomes" id="UP000178776"/>
    </source>
</evidence>